<evidence type="ECO:0000256" key="2">
    <source>
        <dbReference type="ARBA" id="ARBA00003172"/>
    </source>
</evidence>
<dbReference type="GO" id="GO:0097367">
    <property type="term" value="F:carbohydrate derivative binding"/>
    <property type="evidence" value="ECO:0007669"/>
    <property type="project" value="InterPro"/>
</dbReference>
<dbReference type="PANTHER" id="PTHR30390:SF6">
    <property type="entry name" value="DNAA INITIATOR-ASSOCIATING PROTEIN DIAA"/>
    <property type="match status" value="1"/>
</dbReference>
<accession>A0A4Q7LVL3</accession>
<evidence type="ECO:0000259" key="11">
    <source>
        <dbReference type="PROSITE" id="PS51464"/>
    </source>
</evidence>
<evidence type="ECO:0000313" key="12">
    <source>
        <dbReference type="EMBL" id="RZS58362.1"/>
    </source>
</evidence>
<evidence type="ECO:0000256" key="7">
    <source>
        <dbReference type="ARBA" id="ARBA00022833"/>
    </source>
</evidence>
<sequence>MSEQRIQQQFFDSADLKYAAAEALTRPIGDAVHAVLGCITGGGKVLACGNGSSAADAQRLAALLVGRFEQDRPGLAAVSLSSDTSVLTGVGRDQGLEQIFARQVLALGQPGDVLIALSTSGNAANVLAAVEAAHEKEMTVVALTGQGGGAMTNALAETDVHICVPHQRTARILEVHLLVIHTLCDVIDLQLLGETDA</sequence>
<dbReference type="Pfam" id="PF13580">
    <property type="entry name" value="SIS_2"/>
    <property type="match status" value="1"/>
</dbReference>
<feature type="domain" description="SIS" evidence="11">
    <location>
        <begin position="35"/>
        <end position="197"/>
    </location>
</feature>
<dbReference type="RefSeq" id="WP_130480516.1">
    <property type="nucleotide sequence ID" value="NZ_SGWV01000007.1"/>
</dbReference>
<keyword evidence="8 10" id="KW-0413">Isomerase</keyword>
<dbReference type="Gene3D" id="3.40.50.10490">
    <property type="entry name" value="Glucose-6-phosphate isomerase like protein, domain 1"/>
    <property type="match status" value="1"/>
</dbReference>
<evidence type="ECO:0000256" key="1">
    <source>
        <dbReference type="ARBA" id="ARBA00000348"/>
    </source>
</evidence>
<dbReference type="GO" id="GO:0008270">
    <property type="term" value="F:zinc ion binding"/>
    <property type="evidence" value="ECO:0007669"/>
    <property type="project" value="UniProtKB-UniRule"/>
</dbReference>
<comment type="caution">
    <text evidence="10">Lacks conserved residue(s) required for the propagation of feature annotation.</text>
</comment>
<dbReference type="EMBL" id="SGWV01000007">
    <property type="protein sequence ID" value="RZS58362.1"/>
    <property type="molecule type" value="Genomic_DNA"/>
</dbReference>
<dbReference type="PROSITE" id="PS51464">
    <property type="entry name" value="SIS"/>
    <property type="match status" value="1"/>
</dbReference>
<dbReference type="GO" id="GO:2001061">
    <property type="term" value="P:D-glycero-D-manno-heptose 7-phosphate biosynthetic process"/>
    <property type="evidence" value="ECO:0007669"/>
    <property type="project" value="UniProtKB-UniPathway"/>
</dbReference>
<comment type="subunit">
    <text evidence="10">Homotetramer.</text>
</comment>
<dbReference type="GO" id="GO:0005975">
    <property type="term" value="P:carbohydrate metabolic process"/>
    <property type="evidence" value="ECO:0007669"/>
    <property type="project" value="UniProtKB-UniRule"/>
</dbReference>
<dbReference type="GO" id="GO:0008968">
    <property type="term" value="F:D-sedoheptulose 7-phosphate isomerase activity"/>
    <property type="evidence" value="ECO:0007669"/>
    <property type="project" value="UniProtKB-UniRule"/>
</dbReference>
<organism evidence="12 13">
    <name type="scientific">Sphaerotilus mobilis</name>
    <dbReference type="NCBI Taxonomy" id="47994"/>
    <lineage>
        <taxon>Bacteria</taxon>
        <taxon>Pseudomonadati</taxon>
        <taxon>Pseudomonadota</taxon>
        <taxon>Betaproteobacteria</taxon>
        <taxon>Burkholderiales</taxon>
        <taxon>Sphaerotilaceae</taxon>
        <taxon>Sphaerotilus</taxon>
    </lineage>
</organism>
<evidence type="ECO:0000313" key="13">
    <source>
        <dbReference type="Proteomes" id="UP000293433"/>
    </source>
</evidence>
<dbReference type="GO" id="GO:0005737">
    <property type="term" value="C:cytoplasm"/>
    <property type="evidence" value="ECO:0007669"/>
    <property type="project" value="UniProtKB-SubCell"/>
</dbReference>
<evidence type="ECO:0000256" key="10">
    <source>
        <dbReference type="HAMAP-Rule" id="MF_00067"/>
    </source>
</evidence>
<dbReference type="OrthoDB" id="9810929at2"/>
<evidence type="ECO:0000256" key="5">
    <source>
        <dbReference type="ARBA" id="ARBA00022490"/>
    </source>
</evidence>
<comment type="miscellaneous">
    <text evidence="10">The reaction produces a racemic mixture of D-glycero-alpha-D-manno-heptose 7-phosphate and D-glycero-beta-D-manno-heptose 7-phosphate.</text>
</comment>
<comment type="pathway">
    <text evidence="10">Carbohydrate biosynthesis; D-glycero-D-manno-heptose 7-phosphate biosynthesis; D-glycero-alpha-D-manno-heptose 7-phosphate and D-glycero-beta-D-manno-heptose 7-phosphate from sedoheptulose 7-phosphate: step 1/1.</text>
</comment>
<evidence type="ECO:0000256" key="6">
    <source>
        <dbReference type="ARBA" id="ARBA00022723"/>
    </source>
</evidence>
<dbReference type="Proteomes" id="UP000293433">
    <property type="component" value="Unassembled WGS sequence"/>
</dbReference>
<evidence type="ECO:0000256" key="9">
    <source>
        <dbReference type="ARBA" id="ARBA00023277"/>
    </source>
</evidence>
<dbReference type="HAMAP" id="MF_00067">
    <property type="entry name" value="GmhA"/>
    <property type="match status" value="1"/>
</dbReference>
<dbReference type="NCBIfam" id="NF010546">
    <property type="entry name" value="PRK13936.1"/>
    <property type="match status" value="1"/>
</dbReference>
<dbReference type="AlphaFoldDB" id="A0A4Q7LVL3"/>
<reference evidence="12 13" key="1">
    <citation type="submission" date="2019-02" db="EMBL/GenBank/DDBJ databases">
        <title>Genomic Encyclopedia of Type Strains, Phase IV (KMG-IV): sequencing the most valuable type-strain genomes for metagenomic binning, comparative biology and taxonomic classification.</title>
        <authorList>
            <person name="Goeker M."/>
        </authorList>
    </citation>
    <scope>NUCLEOTIDE SEQUENCE [LARGE SCALE GENOMIC DNA]</scope>
    <source>
        <strain evidence="12 13">DSM 10617</strain>
    </source>
</reference>
<name>A0A4Q7LVL3_9BURK</name>
<evidence type="ECO:0000256" key="4">
    <source>
        <dbReference type="ARBA" id="ARBA00009894"/>
    </source>
</evidence>
<keyword evidence="7 10" id="KW-0862">Zinc</keyword>
<keyword evidence="6 10" id="KW-0479">Metal-binding</keyword>
<dbReference type="InterPro" id="IPR001347">
    <property type="entry name" value="SIS_dom"/>
</dbReference>
<dbReference type="EC" id="5.3.1.28" evidence="10"/>
<keyword evidence="9 10" id="KW-0119">Carbohydrate metabolism</keyword>
<keyword evidence="5 10" id="KW-0963">Cytoplasm</keyword>
<dbReference type="UniPathway" id="UPA00041">
    <property type="reaction ID" value="UER00436"/>
</dbReference>
<dbReference type="InterPro" id="IPR004515">
    <property type="entry name" value="Phosphoheptose_Isoase"/>
</dbReference>
<comment type="function">
    <text evidence="2 10">Catalyzes the isomerization of sedoheptulose 7-phosphate in D-glycero-D-manno-heptose 7-phosphate.</text>
</comment>
<keyword evidence="13" id="KW-1185">Reference proteome</keyword>
<evidence type="ECO:0000256" key="8">
    <source>
        <dbReference type="ARBA" id="ARBA00023235"/>
    </source>
</evidence>
<dbReference type="InterPro" id="IPR046348">
    <property type="entry name" value="SIS_dom_sf"/>
</dbReference>
<dbReference type="CDD" id="cd05006">
    <property type="entry name" value="SIS_GmhA"/>
    <property type="match status" value="1"/>
</dbReference>
<comment type="caution">
    <text evidence="12">The sequence shown here is derived from an EMBL/GenBank/DDBJ whole genome shotgun (WGS) entry which is preliminary data.</text>
</comment>
<comment type="cofactor">
    <cofactor evidence="10">
        <name>Zn(2+)</name>
        <dbReference type="ChEBI" id="CHEBI:29105"/>
    </cofactor>
    <text evidence="10">Binds 1 zinc ion per subunit.</text>
</comment>
<feature type="binding site" evidence="10">
    <location>
        <position position="181"/>
    </location>
    <ligand>
        <name>Zn(2+)</name>
        <dbReference type="ChEBI" id="CHEBI:29105"/>
    </ligand>
</feature>
<dbReference type="SUPFAM" id="SSF53697">
    <property type="entry name" value="SIS domain"/>
    <property type="match status" value="1"/>
</dbReference>
<comment type="subcellular location">
    <subcellularLocation>
        <location evidence="3 10">Cytoplasm</location>
    </subcellularLocation>
</comment>
<dbReference type="InterPro" id="IPR035461">
    <property type="entry name" value="GmhA/DiaA"/>
</dbReference>
<evidence type="ECO:0000256" key="3">
    <source>
        <dbReference type="ARBA" id="ARBA00004496"/>
    </source>
</evidence>
<comment type="catalytic activity">
    <reaction evidence="1 10">
        <text>2 D-sedoheptulose 7-phosphate = D-glycero-alpha-D-manno-heptose 7-phosphate + D-glycero-beta-D-manno-heptose 7-phosphate</text>
        <dbReference type="Rhea" id="RHEA:27489"/>
        <dbReference type="ChEBI" id="CHEBI:57483"/>
        <dbReference type="ChEBI" id="CHEBI:60203"/>
        <dbReference type="ChEBI" id="CHEBI:60204"/>
        <dbReference type="EC" id="5.3.1.28"/>
    </reaction>
</comment>
<gene>
    <name evidence="10" type="primary">gmhA</name>
    <name evidence="12" type="ORF">EV685_0654</name>
</gene>
<dbReference type="InterPro" id="IPR050099">
    <property type="entry name" value="SIS_GmhA/DiaA_subfam"/>
</dbReference>
<feature type="binding site" evidence="10">
    <location>
        <begin position="118"/>
        <end position="120"/>
    </location>
    <ligand>
        <name>substrate</name>
    </ligand>
</feature>
<dbReference type="PANTHER" id="PTHR30390">
    <property type="entry name" value="SEDOHEPTULOSE 7-PHOSPHATE ISOMERASE / DNAA INITIATOR-ASSOCIATING FACTOR FOR REPLICATION INITIATION"/>
    <property type="match status" value="1"/>
</dbReference>
<comment type="similarity">
    <text evidence="4 10">Belongs to the SIS family. GmhA subfamily.</text>
</comment>
<proteinExistence type="inferred from homology"/>
<protein>
    <recommendedName>
        <fullName evidence="10">Phosphoheptose isomerase</fullName>
        <ecNumber evidence="10">5.3.1.28</ecNumber>
    </recommendedName>
    <alternativeName>
        <fullName evidence="10">Sedoheptulose 7-phosphate isomerase</fullName>
    </alternativeName>
</protein>